<dbReference type="EMBL" id="CP013140">
    <property type="protein sequence ID" value="ALN59340.1"/>
    <property type="molecule type" value="Genomic_DNA"/>
</dbReference>
<accession>A0A0S2DL97</accession>
<dbReference type="Proteomes" id="UP000061569">
    <property type="component" value="Chromosome"/>
</dbReference>
<dbReference type="OrthoDB" id="280470at2"/>
<evidence type="ECO:0000313" key="1">
    <source>
        <dbReference type="EMBL" id="ALN59340.1"/>
    </source>
</evidence>
<dbReference type="AlphaFoldDB" id="A0A0S2DL97"/>
<reference evidence="1 2" key="1">
    <citation type="submission" date="2015-11" db="EMBL/GenBank/DDBJ databases">
        <title>Genome sequences of Lysobacter enzymogenes strain C3 and Lysobacter antibioticus ATCC 29479.</title>
        <authorList>
            <person name="Kobayashi D.Y."/>
        </authorList>
    </citation>
    <scope>NUCLEOTIDE SEQUENCE [LARGE SCALE GENOMIC DNA]</scope>
    <source>
        <strain evidence="1 2">C3</strain>
    </source>
</reference>
<evidence type="ECO:0000313" key="2">
    <source>
        <dbReference type="Proteomes" id="UP000061569"/>
    </source>
</evidence>
<sequence length="154" mass="17085">MLECTPHSVFSWNYSVSGLQLGTAELTFEALSDRGAIAIDGVRFDIRKQGWLDASWTLERDGNTVAIAKRRGMLGRSFDLTHAGAVLLLKPQTLLVRDYHLLLADTVVGTIEPEHPLTRKARVQCDATVAEIVQLFSFWLVAMIWRSTTDASPA</sequence>
<dbReference type="PATRIC" id="fig|69.6.peg.3934"/>
<gene>
    <name evidence="1" type="ORF">GLE_3998</name>
</gene>
<organism evidence="1 2">
    <name type="scientific">Lysobacter enzymogenes</name>
    <dbReference type="NCBI Taxonomy" id="69"/>
    <lineage>
        <taxon>Bacteria</taxon>
        <taxon>Pseudomonadati</taxon>
        <taxon>Pseudomonadota</taxon>
        <taxon>Gammaproteobacteria</taxon>
        <taxon>Lysobacterales</taxon>
        <taxon>Lysobacteraceae</taxon>
        <taxon>Lysobacter</taxon>
    </lineage>
</organism>
<name>A0A0S2DL97_LYSEN</name>
<proteinExistence type="predicted"/>
<dbReference type="KEGG" id="lez:GLE_3998"/>
<protein>
    <submittedName>
        <fullName evidence="1">Uncharacterized protein</fullName>
    </submittedName>
</protein>